<dbReference type="Gene3D" id="2.60.40.1180">
    <property type="entry name" value="Golgi alpha-mannosidase II"/>
    <property type="match status" value="1"/>
</dbReference>
<dbReference type="InterPro" id="IPR013780">
    <property type="entry name" value="Glyco_hydro_b"/>
</dbReference>
<dbReference type="InterPro" id="IPR029062">
    <property type="entry name" value="Class_I_gatase-like"/>
</dbReference>
<dbReference type="PIRSF" id="PIRSF001084">
    <property type="entry name" value="B-galactosidase"/>
    <property type="match status" value="1"/>
</dbReference>
<dbReference type="GO" id="GO:0046872">
    <property type="term" value="F:metal ion binding"/>
    <property type="evidence" value="ECO:0007669"/>
    <property type="project" value="UniProtKB-KW"/>
</dbReference>
<dbReference type="Pfam" id="PF08533">
    <property type="entry name" value="Glyco_hydro_42C"/>
    <property type="match status" value="1"/>
</dbReference>
<dbReference type="InterPro" id="IPR013739">
    <property type="entry name" value="Beta_galactosidase_C"/>
</dbReference>
<evidence type="ECO:0000259" key="11">
    <source>
        <dbReference type="Pfam" id="PF08532"/>
    </source>
</evidence>
<comment type="similarity">
    <text evidence="2 6">Belongs to the glycosyl hydrolase 42 family.</text>
</comment>
<feature type="active site" description="Proton donor" evidence="7">
    <location>
        <position position="159"/>
    </location>
</feature>
<feature type="domain" description="Beta-galactosidase trimerisation" evidence="11">
    <location>
        <begin position="404"/>
        <end position="603"/>
    </location>
</feature>
<dbReference type="Gene3D" id="3.20.20.80">
    <property type="entry name" value="Glycosidases"/>
    <property type="match status" value="1"/>
</dbReference>
<feature type="binding site" evidence="8">
    <location>
        <position position="120"/>
    </location>
    <ligand>
        <name>substrate</name>
    </ligand>
</feature>
<dbReference type="GO" id="GO:0006012">
    <property type="term" value="P:galactose metabolic process"/>
    <property type="evidence" value="ECO:0007669"/>
    <property type="project" value="InterPro"/>
</dbReference>
<dbReference type="GO" id="GO:0004565">
    <property type="term" value="F:beta-galactosidase activity"/>
    <property type="evidence" value="ECO:0007669"/>
    <property type="project" value="UniProtKB-EC"/>
</dbReference>
<evidence type="ECO:0000256" key="4">
    <source>
        <dbReference type="ARBA" id="ARBA00022801"/>
    </source>
</evidence>
<gene>
    <name evidence="13" type="ORF">LR394_18140</name>
</gene>
<dbReference type="Proteomes" id="UP001138997">
    <property type="component" value="Unassembled WGS sequence"/>
</dbReference>
<organism evidence="13 14">
    <name type="scientific">Kineosporia babensis</name>
    <dbReference type="NCBI Taxonomy" id="499548"/>
    <lineage>
        <taxon>Bacteria</taxon>
        <taxon>Bacillati</taxon>
        <taxon>Actinomycetota</taxon>
        <taxon>Actinomycetes</taxon>
        <taxon>Kineosporiales</taxon>
        <taxon>Kineosporiaceae</taxon>
        <taxon>Kineosporia</taxon>
    </lineage>
</organism>
<dbReference type="EC" id="3.2.1.23" evidence="3 6"/>
<evidence type="ECO:0000259" key="10">
    <source>
        <dbReference type="Pfam" id="PF02449"/>
    </source>
</evidence>
<dbReference type="InterPro" id="IPR003476">
    <property type="entry name" value="Glyco_hydro_42"/>
</dbReference>
<feature type="binding site" evidence="8">
    <location>
        <position position="324"/>
    </location>
    <ligand>
        <name>substrate</name>
    </ligand>
</feature>
<evidence type="ECO:0000256" key="7">
    <source>
        <dbReference type="PIRSR" id="PIRSR001084-1"/>
    </source>
</evidence>
<dbReference type="InterPro" id="IPR017853">
    <property type="entry name" value="GH"/>
</dbReference>
<evidence type="ECO:0000256" key="1">
    <source>
        <dbReference type="ARBA" id="ARBA00001412"/>
    </source>
</evidence>
<dbReference type="RefSeq" id="WP_231443452.1">
    <property type="nucleotide sequence ID" value="NZ_JAJOMB010000009.1"/>
</dbReference>
<protein>
    <recommendedName>
        <fullName evidence="3 6">Beta-galactosidase</fullName>
        <shortName evidence="6">Beta-gal</shortName>
        <ecNumber evidence="3 6">3.2.1.23</ecNumber>
    </recommendedName>
</protein>
<keyword evidence="4 6" id="KW-0378">Hydrolase</keyword>
<feature type="domain" description="Beta-galactosidase C-terminal" evidence="12">
    <location>
        <begin position="615"/>
        <end position="670"/>
    </location>
</feature>
<dbReference type="SUPFAM" id="SSF52317">
    <property type="entry name" value="Class I glutamine amidotransferase-like"/>
    <property type="match status" value="1"/>
</dbReference>
<proteinExistence type="inferred from homology"/>
<dbReference type="Pfam" id="PF08532">
    <property type="entry name" value="Glyco_hydro_42M"/>
    <property type="match status" value="1"/>
</dbReference>
<feature type="binding site" evidence="8">
    <location>
        <position position="158"/>
    </location>
    <ligand>
        <name>substrate</name>
    </ligand>
</feature>
<dbReference type="PANTHER" id="PTHR36447:SF1">
    <property type="entry name" value="BETA-GALACTOSIDASE GANA"/>
    <property type="match status" value="1"/>
</dbReference>
<dbReference type="InterPro" id="IPR013529">
    <property type="entry name" value="Glyco_hydro_42_N"/>
</dbReference>
<evidence type="ECO:0000256" key="5">
    <source>
        <dbReference type="ARBA" id="ARBA00023295"/>
    </source>
</evidence>
<dbReference type="Pfam" id="PF02449">
    <property type="entry name" value="Glyco_hydro_42"/>
    <property type="match status" value="1"/>
</dbReference>
<feature type="binding site" evidence="9">
    <location>
        <position position="169"/>
    </location>
    <ligand>
        <name>Zn(2+)</name>
        <dbReference type="ChEBI" id="CHEBI:29105"/>
    </ligand>
</feature>
<feature type="active site" description="Nucleophile" evidence="7">
    <location>
        <position position="316"/>
    </location>
</feature>
<evidence type="ECO:0000256" key="2">
    <source>
        <dbReference type="ARBA" id="ARBA00005940"/>
    </source>
</evidence>
<feature type="binding site" evidence="9">
    <location>
        <position position="167"/>
    </location>
    <ligand>
        <name>Zn(2+)</name>
        <dbReference type="ChEBI" id="CHEBI:29105"/>
    </ligand>
</feature>
<accession>A0A9X1NGF3</accession>
<feature type="binding site" evidence="9">
    <location>
        <position position="124"/>
    </location>
    <ligand>
        <name>Zn(2+)</name>
        <dbReference type="ChEBI" id="CHEBI:29105"/>
    </ligand>
</feature>
<evidence type="ECO:0000256" key="9">
    <source>
        <dbReference type="PIRSR" id="PIRSR001084-3"/>
    </source>
</evidence>
<sequence>MTNQSLLREGWLPGVQALSFGGDYNPEQWPEEVWAEDLELMRRAGVNLVSIGIFSWGLLEPRPGEFDFGWLDRVIDGLHGAGIRVDLGTPTVVPPQWFWQQNPHVRPVMRDGTVITPNSRGIACPSSPEYAAAAVRITTELAQRYGQHPAVSLWHVHNEYGAPISECYCEVSSAAFRQWLQHKYQSLDALNEAWGTAFWGQTYGDWAQISAPAISATTSNPAHRLDFARFTSDELLGCFTRERDVLRELSPGIPVTTNFMATNCPSMDLWKWAREVDVVANDHYLTAADPRSQVGLALDADLTRSLAGNRPWILMEHSSSAVNWQPRNLAKAPGEIARNSLSHLARGADAILFFQWRASRRGAEKFHSAMLPHAGADSRVFREIEQLGATLGDATALMGSKVQAQAAILWDWESLWAQDLEWRPTVDLLPRAQVREYYERLWRDKITVDFAHPTADLSAYPVVLAPASYLLTPEAVANLTAYVEAGGHLVVGPFSGVVDADDAVYPNGWNGALRDLLQVSVEEVLPLAAEQKVALTGDAKGSVWTEDLLSLGADTVLEYLDGPAAGKAAVTRRSLGSGTATYVSTVLDHQTLTGVLDPVLALAGITAERDLPWDLELVSRHGNDGSEYVFAINHGAAPVDLPIAGSDLQTGESTDGSAKIPAGGVRIFRR</sequence>
<evidence type="ECO:0000256" key="8">
    <source>
        <dbReference type="PIRSR" id="PIRSR001084-2"/>
    </source>
</evidence>
<dbReference type="EMBL" id="JAJOMB010000009">
    <property type="protein sequence ID" value="MCD5312831.1"/>
    <property type="molecule type" value="Genomic_DNA"/>
</dbReference>
<dbReference type="AlphaFoldDB" id="A0A9X1NGF3"/>
<name>A0A9X1NGF3_9ACTN</name>
<evidence type="ECO:0000256" key="6">
    <source>
        <dbReference type="PIRNR" id="PIRNR001084"/>
    </source>
</evidence>
<reference evidence="13" key="1">
    <citation type="submission" date="2021-11" db="EMBL/GenBank/DDBJ databases">
        <title>Streptomyces corallinus and Kineosporia corallina sp. nov., two new coral-derived marine actinobacteria.</title>
        <authorList>
            <person name="Buangrab K."/>
            <person name="Sutthacheep M."/>
            <person name="Yeemin T."/>
            <person name="Harunari E."/>
            <person name="Igarashi Y."/>
            <person name="Sripreechasak P."/>
            <person name="Kanchanasin P."/>
            <person name="Tanasupawat S."/>
            <person name="Phongsopitanun W."/>
        </authorList>
    </citation>
    <scope>NUCLEOTIDE SEQUENCE</scope>
    <source>
        <strain evidence="13">JCM 31032</strain>
    </source>
</reference>
<keyword evidence="5 6" id="KW-0326">Glycosidase</keyword>
<keyword evidence="9" id="KW-0862">Zinc</keyword>
<comment type="caution">
    <text evidence="13">The sequence shown here is derived from an EMBL/GenBank/DDBJ whole genome shotgun (WGS) entry which is preliminary data.</text>
</comment>
<evidence type="ECO:0000313" key="13">
    <source>
        <dbReference type="EMBL" id="MCD5312831.1"/>
    </source>
</evidence>
<dbReference type="GO" id="GO:0009341">
    <property type="term" value="C:beta-galactosidase complex"/>
    <property type="evidence" value="ECO:0007669"/>
    <property type="project" value="InterPro"/>
</dbReference>
<dbReference type="InterPro" id="IPR013738">
    <property type="entry name" value="Beta_galactosidase_Trimer"/>
</dbReference>
<feature type="domain" description="Glycoside hydrolase family 42 N-terminal" evidence="10">
    <location>
        <begin position="23"/>
        <end position="391"/>
    </location>
</feature>
<keyword evidence="9" id="KW-0479">Metal-binding</keyword>
<evidence type="ECO:0000313" key="14">
    <source>
        <dbReference type="Proteomes" id="UP001138997"/>
    </source>
</evidence>
<evidence type="ECO:0000256" key="3">
    <source>
        <dbReference type="ARBA" id="ARBA00012756"/>
    </source>
</evidence>
<dbReference type="Gene3D" id="3.40.50.880">
    <property type="match status" value="1"/>
</dbReference>
<keyword evidence="14" id="KW-1185">Reference proteome</keyword>
<dbReference type="CDD" id="cd03143">
    <property type="entry name" value="A4_beta-galactosidase_middle_domain"/>
    <property type="match status" value="1"/>
</dbReference>
<evidence type="ECO:0000259" key="12">
    <source>
        <dbReference type="Pfam" id="PF08533"/>
    </source>
</evidence>
<comment type="catalytic activity">
    <reaction evidence="1 6">
        <text>Hydrolysis of terminal non-reducing beta-D-galactose residues in beta-D-galactosides.</text>
        <dbReference type="EC" id="3.2.1.23"/>
    </reaction>
</comment>
<dbReference type="PANTHER" id="PTHR36447">
    <property type="entry name" value="BETA-GALACTOSIDASE GANA"/>
    <property type="match status" value="1"/>
</dbReference>
<dbReference type="SUPFAM" id="SSF51445">
    <property type="entry name" value="(Trans)glycosidases"/>
    <property type="match status" value="1"/>
</dbReference>